<protein>
    <submittedName>
        <fullName evidence="1">Uncharacterized protein</fullName>
    </submittedName>
</protein>
<sequence>MTSGTGNDAASIPAANLTSTGYPKNQFYYFNTITSSAGIQNARWSISTSSVIDIKIMSSESGNPGQYATTSRTSFTSITNTNRRIISAIAASSGSDPQLIVYGDRVTLTVLYETSGLFPNGYLFKSYPEEARPKAGDKVIALVGTDTTIKNSIFCYIDQNGPFIINTSQIPSKIALVIIVTYYKKYLLSKMINYDAINDGIVSIMNTWFVNGKETFIAQYHVDIKLMGELGIYKANRAAFFTKEALEVAVNGVLNKYDCELQGTYILDNYWNPPSNEESNQDSNALPSDPKKLDSHIDEGSYANNTFYTFDDGTCKVCVFNLYFETKGQATSTQETGRTPGVILPAEGKTGIFNKLKKLVQIIGKRISWMNVKIVKPIMPITNALLQSLGSSGSMVAKGISVGSSAVDALFGPKKQ</sequence>
<accession>A0A5J4VJG4</accession>
<dbReference type="Proteomes" id="UP000324800">
    <property type="component" value="Unassembled WGS sequence"/>
</dbReference>
<gene>
    <name evidence="1" type="ORF">EZS28_022071</name>
</gene>
<evidence type="ECO:0000313" key="1">
    <source>
        <dbReference type="EMBL" id="KAA6382403.1"/>
    </source>
</evidence>
<comment type="caution">
    <text evidence="1">The sequence shown here is derived from an EMBL/GenBank/DDBJ whole genome shotgun (WGS) entry which is preliminary data.</text>
</comment>
<dbReference type="AlphaFoldDB" id="A0A5J4VJG4"/>
<organism evidence="1 2">
    <name type="scientific">Streblomastix strix</name>
    <dbReference type="NCBI Taxonomy" id="222440"/>
    <lineage>
        <taxon>Eukaryota</taxon>
        <taxon>Metamonada</taxon>
        <taxon>Preaxostyla</taxon>
        <taxon>Oxymonadida</taxon>
        <taxon>Streblomastigidae</taxon>
        <taxon>Streblomastix</taxon>
    </lineage>
</organism>
<proteinExistence type="predicted"/>
<dbReference type="EMBL" id="SNRW01006803">
    <property type="protein sequence ID" value="KAA6382403.1"/>
    <property type="molecule type" value="Genomic_DNA"/>
</dbReference>
<name>A0A5J4VJG4_9EUKA</name>
<reference evidence="1 2" key="1">
    <citation type="submission" date="2019-03" db="EMBL/GenBank/DDBJ databases">
        <title>Single cell metagenomics reveals metabolic interactions within the superorganism composed of flagellate Streblomastix strix and complex community of Bacteroidetes bacteria on its surface.</title>
        <authorList>
            <person name="Treitli S.C."/>
            <person name="Kolisko M."/>
            <person name="Husnik F."/>
            <person name="Keeling P."/>
            <person name="Hampl V."/>
        </authorList>
    </citation>
    <scope>NUCLEOTIDE SEQUENCE [LARGE SCALE GENOMIC DNA]</scope>
    <source>
        <strain evidence="1">ST1C</strain>
    </source>
</reference>
<evidence type="ECO:0000313" key="2">
    <source>
        <dbReference type="Proteomes" id="UP000324800"/>
    </source>
</evidence>